<organism evidence="2 3">
    <name type="scientific">Aspergillus pseudotamarii</name>
    <dbReference type="NCBI Taxonomy" id="132259"/>
    <lineage>
        <taxon>Eukaryota</taxon>
        <taxon>Fungi</taxon>
        <taxon>Dikarya</taxon>
        <taxon>Ascomycota</taxon>
        <taxon>Pezizomycotina</taxon>
        <taxon>Eurotiomycetes</taxon>
        <taxon>Eurotiomycetidae</taxon>
        <taxon>Eurotiales</taxon>
        <taxon>Aspergillaceae</taxon>
        <taxon>Aspergillus</taxon>
        <taxon>Aspergillus subgen. Circumdati</taxon>
    </lineage>
</organism>
<keyword evidence="3" id="KW-1185">Reference proteome</keyword>
<name>A0A5N6SBA0_ASPPS</name>
<accession>A0A5N6SBA0</accession>
<keyword evidence="1" id="KW-0472">Membrane</keyword>
<keyword evidence="1" id="KW-0812">Transmembrane</keyword>
<feature type="transmembrane region" description="Helical" evidence="1">
    <location>
        <begin position="37"/>
        <end position="57"/>
    </location>
</feature>
<proteinExistence type="predicted"/>
<sequence length="67" mass="8035">MEHSGLWYTHFRLVDANSVPHILIQPPCPKLYSTHPMLWKIFAIPLGMPCLSIHWILDIWHSRYLRR</sequence>
<dbReference type="GeneID" id="43640314"/>
<evidence type="ECO:0000313" key="3">
    <source>
        <dbReference type="Proteomes" id="UP000325672"/>
    </source>
</evidence>
<gene>
    <name evidence="2" type="ORF">BDV38DRAFT_262515</name>
</gene>
<dbReference type="AlphaFoldDB" id="A0A5N6SBA0"/>
<dbReference type="Proteomes" id="UP000325672">
    <property type="component" value="Unassembled WGS sequence"/>
</dbReference>
<evidence type="ECO:0000256" key="1">
    <source>
        <dbReference type="SAM" id="Phobius"/>
    </source>
</evidence>
<evidence type="ECO:0000313" key="2">
    <source>
        <dbReference type="EMBL" id="KAE8131992.1"/>
    </source>
</evidence>
<dbReference type="RefSeq" id="XP_031908055.1">
    <property type="nucleotide sequence ID" value="XM_032056104.1"/>
</dbReference>
<protein>
    <submittedName>
        <fullName evidence="2">Uncharacterized protein</fullName>
    </submittedName>
</protein>
<dbReference type="EMBL" id="ML743643">
    <property type="protein sequence ID" value="KAE8131992.1"/>
    <property type="molecule type" value="Genomic_DNA"/>
</dbReference>
<reference evidence="2 3" key="1">
    <citation type="submission" date="2019-04" db="EMBL/GenBank/DDBJ databases">
        <title>Friends and foes A comparative genomics study of 23 Aspergillus species from section Flavi.</title>
        <authorList>
            <consortium name="DOE Joint Genome Institute"/>
            <person name="Kjaerbolling I."/>
            <person name="Vesth T."/>
            <person name="Frisvad J.C."/>
            <person name="Nybo J.L."/>
            <person name="Theobald S."/>
            <person name="Kildgaard S."/>
            <person name="Isbrandt T."/>
            <person name="Kuo A."/>
            <person name="Sato A."/>
            <person name="Lyhne E.K."/>
            <person name="Kogle M.E."/>
            <person name="Wiebenga A."/>
            <person name="Kun R.S."/>
            <person name="Lubbers R.J."/>
            <person name="Makela M.R."/>
            <person name="Barry K."/>
            <person name="Chovatia M."/>
            <person name="Clum A."/>
            <person name="Daum C."/>
            <person name="Haridas S."/>
            <person name="He G."/>
            <person name="LaButti K."/>
            <person name="Lipzen A."/>
            <person name="Mondo S."/>
            <person name="Riley R."/>
            <person name="Salamov A."/>
            <person name="Simmons B.A."/>
            <person name="Magnuson J.K."/>
            <person name="Henrissat B."/>
            <person name="Mortensen U.H."/>
            <person name="Larsen T.O."/>
            <person name="Devries R.P."/>
            <person name="Grigoriev I.V."/>
            <person name="Machida M."/>
            <person name="Baker S.E."/>
            <person name="Andersen M.R."/>
        </authorList>
    </citation>
    <scope>NUCLEOTIDE SEQUENCE [LARGE SCALE GENOMIC DNA]</scope>
    <source>
        <strain evidence="2 3">CBS 117625</strain>
    </source>
</reference>
<keyword evidence="1" id="KW-1133">Transmembrane helix</keyword>